<proteinExistence type="predicted"/>
<dbReference type="EMBL" id="UXAU01000038">
    <property type="protein sequence ID" value="VDC31295.1"/>
    <property type="molecule type" value="Genomic_DNA"/>
</dbReference>
<accession>A0A3P5XTF2</accession>
<protein>
    <submittedName>
        <fullName evidence="2">Benzoate membrane transport protein</fullName>
    </submittedName>
</protein>
<evidence type="ECO:0000313" key="2">
    <source>
        <dbReference type="EMBL" id="VDC31295.1"/>
    </source>
</evidence>
<dbReference type="GO" id="GO:0016020">
    <property type="term" value="C:membrane"/>
    <property type="evidence" value="ECO:0007669"/>
    <property type="project" value="InterPro"/>
</dbReference>
<keyword evidence="3" id="KW-1185">Reference proteome</keyword>
<keyword evidence="1" id="KW-1133">Transmembrane helix</keyword>
<sequence>MAAFATRFTMGALVTFIVTISGLNLFNIHAAFWGILSGYAVSRLLERNDYRAA</sequence>
<reference evidence="2 3" key="1">
    <citation type="submission" date="2018-11" db="EMBL/GenBank/DDBJ databases">
        <authorList>
            <person name="Criscuolo A."/>
        </authorList>
    </citation>
    <scope>NUCLEOTIDE SEQUENCE [LARGE SCALE GENOMIC DNA]</scope>
    <source>
        <strain evidence="2">AT11b</strain>
    </source>
</reference>
<dbReference type="Proteomes" id="UP000280861">
    <property type="component" value="Unassembled WGS sequence"/>
</dbReference>
<dbReference type="InterPro" id="IPR004711">
    <property type="entry name" value="Benzoate_Transporter"/>
</dbReference>
<evidence type="ECO:0000256" key="1">
    <source>
        <dbReference type="SAM" id="Phobius"/>
    </source>
</evidence>
<gene>
    <name evidence="2" type="ORF">PSET11_02930</name>
</gene>
<dbReference type="Pfam" id="PF03594">
    <property type="entry name" value="BenE"/>
    <property type="match status" value="1"/>
</dbReference>
<dbReference type="AlphaFoldDB" id="A0A3P5XTF2"/>
<evidence type="ECO:0000313" key="3">
    <source>
        <dbReference type="Proteomes" id="UP000280861"/>
    </source>
</evidence>
<name>A0A3P5XTF2_9MICC</name>
<keyword evidence="1" id="KW-0812">Transmembrane</keyword>
<organism evidence="2 3">
    <name type="scientific">Arthrobacter ulcerisalmonis</name>
    <dbReference type="NCBI Taxonomy" id="2483813"/>
    <lineage>
        <taxon>Bacteria</taxon>
        <taxon>Bacillati</taxon>
        <taxon>Actinomycetota</taxon>
        <taxon>Actinomycetes</taxon>
        <taxon>Micrococcales</taxon>
        <taxon>Micrococcaceae</taxon>
        <taxon>Arthrobacter</taxon>
    </lineage>
</organism>
<keyword evidence="1" id="KW-0472">Membrane</keyword>
<feature type="transmembrane region" description="Helical" evidence="1">
    <location>
        <begin position="12"/>
        <end position="36"/>
    </location>
</feature>
<dbReference type="GO" id="GO:0042925">
    <property type="term" value="F:benzoate transmembrane transporter activity"/>
    <property type="evidence" value="ECO:0007669"/>
    <property type="project" value="InterPro"/>
</dbReference>